<dbReference type="AlphaFoldDB" id="A0A0E9RSG9"/>
<proteinExistence type="predicted"/>
<dbReference type="EMBL" id="GBXM01076436">
    <property type="protein sequence ID" value="JAH32141.1"/>
    <property type="molecule type" value="Transcribed_RNA"/>
</dbReference>
<name>A0A0E9RSG9_ANGAN</name>
<sequence>MQKGRGHLKLVMHNEKYLAYIEKFLTTRQMLQWQVLGIQVFII</sequence>
<evidence type="ECO:0000313" key="1">
    <source>
        <dbReference type="EMBL" id="JAH32141.1"/>
    </source>
</evidence>
<protein>
    <submittedName>
        <fullName evidence="1">Uncharacterized protein</fullName>
    </submittedName>
</protein>
<organism evidence="1">
    <name type="scientific">Anguilla anguilla</name>
    <name type="common">European freshwater eel</name>
    <name type="synonym">Muraena anguilla</name>
    <dbReference type="NCBI Taxonomy" id="7936"/>
    <lineage>
        <taxon>Eukaryota</taxon>
        <taxon>Metazoa</taxon>
        <taxon>Chordata</taxon>
        <taxon>Craniata</taxon>
        <taxon>Vertebrata</taxon>
        <taxon>Euteleostomi</taxon>
        <taxon>Actinopterygii</taxon>
        <taxon>Neopterygii</taxon>
        <taxon>Teleostei</taxon>
        <taxon>Anguilliformes</taxon>
        <taxon>Anguillidae</taxon>
        <taxon>Anguilla</taxon>
    </lineage>
</organism>
<accession>A0A0E9RSG9</accession>
<reference evidence="1" key="2">
    <citation type="journal article" date="2015" name="Fish Shellfish Immunol.">
        <title>Early steps in the European eel (Anguilla anguilla)-Vibrio vulnificus interaction in the gills: Role of the RtxA13 toxin.</title>
        <authorList>
            <person name="Callol A."/>
            <person name="Pajuelo D."/>
            <person name="Ebbesson L."/>
            <person name="Teles M."/>
            <person name="MacKenzie S."/>
            <person name="Amaro C."/>
        </authorList>
    </citation>
    <scope>NUCLEOTIDE SEQUENCE</scope>
</reference>
<reference evidence="1" key="1">
    <citation type="submission" date="2014-11" db="EMBL/GenBank/DDBJ databases">
        <authorList>
            <person name="Amaro Gonzalez C."/>
        </authorList>
    </citation>
    <scope>NUCLEOTIDE SEQUENCE</scope>
</reference>